<evidence type="ECO:0000256" key="2">
    <source>
        <dbReference type="ARBA" id="ARBA00022801"/>
    </source>
</evidence>
<keyword evidence="7" id="KW-1185">Reference proteome</keyword>
<dbReference type="RefSeq" id="WP_202055461.1">
    <property type="nucleotide sequence ID" value="NZ_JAEQMY010000002.1"/>
</dbReference>
<evidence type="ECO:0000256" key="3">
    <source>
        <dbReference type="SAM" id="MobiDB-lite"/>
    </source>
</evidence>
<accession>A0A936Z5N3</accession>
<dbReference type="SUPFAM" id="SSF52317">
    <property type="entry name" value="Class I glutamine amidotransferase-like"/>
    <property type="match status" value="1"/>
</dbReference>
<dbReference type="Proteomes" id="UP000605848">
    <property type="component" value="Unassembled WGS sequence"/>
</dbReference>
<feature type="region of interest" description="Disordered" evidence="3">
    <location>
        <begin position="192"/>
        <end position="217"/>
    </location>
</feature>
<dbReference type="Pfam" id="PF17676">
    <property type="entry name" value="Peptidase_S66C"/>
    <property type="match status" value="1"/>
</dbReference>
<dbReference type="InterPro" id="IPR003507">
    <property type="entry name" value="S66_fam"/>
</dbReference>
<evidence type="ECO:0000259" key="5">
    <source>
        <dbReference type="Pfam" id="PF17676"/>
    </source>
</evidence>
<dbReference type="InterPro" id="IPR040921">
    <property type="entry name" value="Peptidase_S66C"/>
</dbReference>
<gene>
    <name evidence="6" type="ORF">JKG68_02200</name>
</gene>
<dbReference type="InterPro" id="IPR029062">
    <property type="entry name" value="Class_I_gatase-like"/>
</dbReference>
<dbReference type="SUPFAM" id="SSF141986">
    <property type="entry name" value="LD-carboxypeptidase A C-terminal domain-like"/>
    <property type="match status" value="1"/>
</dbReference>
<dbReference type="GO" id="GO:0016787">
    <property type="term" value="F:hydrolase activity"/>
    <property type="evidence" value="ECO:0007669"/>
    <property type="project" value="UniProtKB-KW"/>
</dbReference>
<dbReference type="InterPro" id="IPR027478">
    <property type="entry name" value="LdcA_N"/>
</dbReference>
<sequence>MIDPSWRRPLVKPRALQTGDRVAVVSTSWGGPAVFPHRYEAGKRYLADAFGLDVVEMPHALRDVSWLDRNPQARADDIHQAFADPSINGVIASIGGDDAIRLIPHIELSVIANNPKVFLGYSDPTVLHFGCLKAGLCSFYGPTIMSGFAENGGMHTYAETSLRKAIFQTSPQILPMGEVEPNRDGWTVEHLPWNDPENQNRRRTLTPSTGPRALQGTGTVQGHLIGGCAEVLEMLKGSEWWPPVQYWNGAILFYETSEEAPPAGQVLRWLRNFAAQGILSRLSGIVLGRPGGQTDEAYRTEQEADILRALDEAGLHHLPVLAELDFGHTDPIATMPYGVRAEIDCGRSALSVLEPGVSAV</sequence>
<dbReference type="AlphaFoldDB" id="A0A936Z5N3"/>
<comment type="caution">
    <text evidence="6">The sequence shown here is derived from an EMBL/GenBank/DDBJ whole genome shotgun (WGS) entry which is preliminary data.</text>
</comment>
<dbReference type="Gene3D" id="3.40.50.10740">
    <property type="entry name" value="Class I glutamine amidotransferase-like"/>
    <property type="match status" value="1"/>
</dbReference>
<dbReference type="InterPro" id="IPR040449">
    <property type="entry name" value="Peptidase_S66_N"/>
</dbReference>
<dbReference type="EMBL" id="JAEQMY010000002">
    <property type="protein sequence ID" value="MBL0402771.1"/>
    <property type="molecule type" value="Genomic_DNA"/>
</dbReference>
<feature type="domain" description="LD-carboxypeptidase C-terminal" evidence="5">
    <location>
        <begin position="221"/>
        <end position="343"/>
    </location>
</feature>
<evidence type="ECO:0000256" key="1">
    <source>
        <dbReference type="ARBA" id="ARBA00010233"/>
    </source>
</evidence>
<dbReference type="PANTHER" id="PTHR30237:SF4">
    <property type="entry name" value="LD-CARBOXYPEPTIDASE C-TERMINAL DOMAIN-CONTAINING PROTEIN"/>
    <property type="match status" value="1"/>
</dbReference>
<dbReference type="PANTHER" id="PTHR30237">
    <property type="entry name" value="MURAMOYLTETRAPEPTIDE CARBOXYPEPTIDASE"/>
    <property type="match status" value="1"/>
</dbReference>
<feature type="domain" description="LD-carboxypeptidase N-terminal" evidence="4">
    <location>
        <begin position="22"/>
        <end position="141"/>
    </location>
</feature>
<reference evidence="6" key="1">
    <citation type="submission" date="2021-01" db="EMBL/GenBank/DDBJ databases">
        <title>Microvirga sp.</title>
        <authorList>
            <person name="Kim M.K."/>
        </authorList>
    </citation>
    <scope>NUCLEOTIDE SEQUENCE</scope>
    <source>
        <strain evidence="6">5420S-16</strain>
    </source>
</reference>
<evidence type="ECO:0000259" key="4">
    <source>
        <dbReference type="Pfam" id="PF02016"/>
    </source>
</evidence>
<proteinExistence type="inferred from homology"/>
<dbReference type="CDD" id="cd07062">
    <property type="entry name" value="Peptidase_S66_mccF_like"/>
    <property type="match status" value="1"/>
</dbReference>
<dbReference type="InterPro" id="IPR027461">
    <property type="entry name" value="Carboxypeptidase_A_C_sf"/>
</dbReference>
<protein>
    <submittedName>
        <fullName evidence="6">LD-carboxypeptidase</fullName>
    </submittedName>
</protein>
<dbReference type="Gene3D" id="3.50.30.60">
    <property type="entry name" value="LD-carboxypeptidase A C-terminal domain-like"/>
    <property type="match status" value="1"/>
</dbReference>
<evidence type="ECO:0000313" key="7">
    <source>
        <dbReference type="Proteomes" id="UP000605848"/>
    </source>
</evidence>
<organism evidence="6 7">
    <name type="scientific">Microvirga aerilata</name>
    <dbReference type="NCBI Taxonomy" id="670292"/>
    <lineage>
        <taxon>Bacteria</taxon>
        <taxon>Pseudomonadati</taxon>
        <taxon>Pseudomonadota</taxon>
        <taxon>Alphaproteobacteria</taxon>
        <taxon>Hyphomicrobiales</taxon>
        <taxon>Methylobacteriaceae</taxon>
        <taxon>Microvirga</taxon>
    </lineage>
</organism>
<comment type="similarity">
    <text evidence="1">Belongs to the peptidase S66 family.</text>
</comment>
<evidence type="ECO:0000313" key="6">
    <source>
        <dbReference type="EMBL" id="MBL0402771.1"/>
    </source>
</evidence>
<dbReference type="Pfam" id="PF02016">
    <property type="entry name" value="Peptidase_S66"/>
    <property type="match status" value="1"/>
</dbReference>
<name>A0A936Z5N3_9HYPH</name>
<dbReference type="PIRSF" id="PIRSF028757">
    <property type="entry name" value="LD-carboxypeptidase"/>
    <property type="match status" value="1"/>
</dbReference>
<keyword evidence="2" id="KW-0378">Hydrolase</keyword>